<keyword evidence="11" id="KW-0325">Glycoprotein</keyword>
<evidence type="ECO:0000256" key="6">
    <source>
        <dbReference type="ARBA" id="ARBA00022725"/>
    </source>
</evidence>
<protein>
    <submittedName>
        <fullName evidence="13">Sensory neuron membrane protein 1</fullName>
    </submittedName>
</protein>
<evidence type="ECO:0000313" key="13">
    <source>
        <dbReference type="EMBL" id="QHN69218.1"/>
    </source>
</evidence>
<keyword evidence="4" id="KW-0716">Sensory transduction</keyword>
<feature type="transmembrane region" description="Helical" evidence="12">
    <location>
        <begin position="6"/>
        <end position="26"/>
    </location>
</feature>
<dbReference type="PANTHER" id="PTHR11923">
    <property type="entry name" value="SCAVENGER RECEPTOR CLASS B TYPE-1 SR-B1"/>
    <property type="match status" value="1"/>
</dbReference>
<evidence type="ECO:0000256" key="10">
    <source>
        <dbReference type="ARBA" id="ARBA00023170"/>
    </source>
</evidence>
<evidence type="ECO:0000256" key="4">
    <source>
        <dbReference type="ARBA" id="ARBA00022606"/>
    </source>
</evidence>
<keyword evidence="9" id="KW-1015">Disulfide bond</keyword>
<evidence type="ECO:0000256" key="3">
    <source>
        <dbReference type="ARBA" id="ARBA00022475"/>
    </source>
</evidence>
<evidence type="ECO:0000256" key="2">
    <source>
        <dbReference type="ARBA" id="ARBA00010532"/>
    </source>
</evidence>
<dbReference type="PANTHER" id="PTHR11923:SF69">
    <property type="entry name" value="SENSORY NEURON MEMBRANE PROTEIN 1"/>
    <property type="match status" value="1"/>
</dbReference>
<comment type="subcellular location">
    <subcellularLocation>
        <location evidence="1">Cell membrane</location>
        <topology evidence="1">Multi-pass membrane protein</topology>
    </subcellularLocation>
</comment>
<dbReference type="AlphaFoldDB" id="A0A857N3W2"/>
<dbReference type="GO" id="GO:0005044">
    <property type="term" value="F:scavenger receptor activity"/>
    <property type="evidence" value="ECO:0007669"/>
    <property type="project" value="TreeGrafter"/>
</dbReference>
<proteinExistence type="evidence at transcript level"/>
<reference evidence="13" key="1">
    <citation type="submission" date="2019-04" db="EMBL/GenBank/DDBJ databases">
        <authorList>
            <person name="Guo B."/>
            <person name="Lu P."/>
        </authorList>
    </citation>
    <scope>NUCLEOTIDE SEQUENCE</scope>
</reference>
<evidence type="ECO:0000256" key="11">
    <source>
        <dbReference type="ARBA" id="ARBA00023180"/>
    </source>
</evidence>
<evidence type="ECO:0000256" key="12">
    <source>
        <dbReference type="SAM" id="Phobius"/>
    </source>
</evidence>
<dbReference type="GO" id="GO:0005737">
    <property type="term" value="C:cytoplasm"/>
    <property type="evidence" value="ECO:0007669"/>
    <property type="project" value="TreeGrafter"/>
</dbReference>
<comment type="similarity">
    <text evidence="2">Belongs to the CD36 family.</text>
</comment>
<evidence type="ECO:0000256" key="1">
    <source>
        <dbReference type="ARBA" id="ARBA00004651"/>
    </source>
</evidence>
<keyword evidence="8 12" id="KW-0472">Membrane</keyword>
<dbReference type="PRINTS" id="PR01609">
    <property type="entry name" value="CD36FAMILY"/>
</dbReference>
<evidence type="ECO:0000256" key="9">
    <source>
        <dbReference type="ARBA" id="ARBA00023157"/>
    </source>
</evidence>
<keyword evidence="5 12" id="KW-0812">Transmembrane</keyword>
<dbReference type="Pfam" id="PF01130">
    <property type="entry name" value="CD36"/>
    <property type="match status" value="1"/>
</dbReference>
<dbReference type="GO" id="GO:0005886">
    <property type="term" value="C:plasma membrane"/>
    <property type="evidence" value="ECO:0007669"/>
    <property type="project" value="UniProtKB-SubCell"/>
</dbReference>
<evidence type="ECO:0000256" key="5">
    <source>
        <dbReference type="ARBA" id="ARBA00022692"/>
    </source>
</evidence>
<sequence length="526" mass="58821">MELPKILGISGGILMTLGLLFGWIVFPMMLKSQINSAMALQKDSETRGMWAKLPIPIDFKVYLFNVSNPIGIQNGEIPIVHEIGPYFYDEYKEKINLEDRESDDTVEYNQRITWYFNPSKSFGLTGDEEVVVSHLLILGMIMKTAHDKPAMLSLLGKAIDSIFGKPESVFVRVKARDILFDGLPIDCNVKDFAGSAVCATLKGQAKDFVVVGDNLYQFSVFGHKNGTVIPERMRVIRGIKNVKDVGRVVEWNGQPALTVWPEDHCNAYNGTDSTIFPPFFEKEQDVVSFAPDLCRSLGARYQGPTQVKGIPANHYTADLGDMSTHPEEKCFCPTPETCLKKGVYDLSKCVGVPIIASLPHLYLADPSYLETVRGLQPVQEDHEIFLDFEPMTGTPMSARKRLQFNMFLYPVSKSRLMKTFPSALLPLFWVEEGLLLPDDFINKLKSAFHMISIVGFIKWSMVLLGLSIVGAAGGLYYKRHMTQSKLTVSTVSPKSESRKDTGQEKKWPLNINTIQAATVPSSLDRN</sequence>
<keyword evidence="10" id="KW-0675">Receptor</keyword>
<dbReference type="GO" id="GO:0007608">
    <property type="term" value="P:sensory perception of smell"/>
    <property type="evidence" value="ECO:0007669"/>
    <property type="project" value="UniProtKB-KW"/>
</dbReference>
<keyword evidence="6" id="KW-0552">Olfaction</keyword>
<dbReference type="EMBL" id="MK749121">
    <property type="protein sequence ID" value="QHN69218.1"/>
    <property type="molecule type" value="mRNA"/>
</dbReference>
<evidence type="ECO:0000256" key="7">
    <source>
        <dbReference type="ARBA" id="ARBA00022989"/>
    </source>
</evidence>
<accession>A0A857N3W2</accession>
<evidence type="ECO:0000256" key="8">
    <source>
        <dbReference type="ARBA" id="ARBA00023136"/>
    </source>
</evidence>
<keyword evidence="7 12" id="KW-1133">Transmembrane helix</keyword>
<dbReference type="InterPro" id="IPR002159">
    <property type="entry name" value="CD36_fam"/>
</dbReference>
<name>A0A857N3W2_9HYME</name>
<feature type="transmembrane region" description="Helical" evidence="12">
    <location>
        <begin position="456"/>
        <end position="477"/>
    </location>
</feature>
<keyword evidence="3" id="KW-1003">Cell membrane</keyword>
<organism evidence="13">
    <name type="scientific">Sirex nitobei</name>
    <dbReference type="NCBI Taxonomy" id="1602346"/>
    <lineage>
        <taxon>Eukaryota</taxon>
        <taxon>Metazoa</taxon>
        <taxon>Ecdysozoa</taxon>
        <taxon>Arthropoda</taxon>
        <taxon>Hexapoda</taxon>
        <taxon>Insecta</taxon>
        <taxon>Pterygota</taxon>
        <taxon>Neoptera</taxon>
        <taxon>Endopterygota</taxon>
        <taxon>Hymenoptera</taxon>
        <taxon>Siricoidea</taxon>
        <taxon>Siricidae</taxon>
        <taxon>Sirex</taxon>
    </lineage>
</organism>